<sequence length="291" mass="33035">MRSNRNTVLSDKIIIDELRSSDYEELLPLITPPNLGYVDQERLRRIFQPQDPDAVTGLAMRDSGRLVGCLGFISQQRISRAGQLVKTVNLTCAVSHPDYRGYGLKSLTKLREYFDHTVFTVISASAVSDAIARKLLGAREESDRFQIILPNPNVPDILTVQEAKDSLNILNEELQSIYFSHEDLECHQLVFKDRENQCYLISRTVLLDGESCTEIVFYSDSDAFSKYANEISSILNERNRTKHCVLSISDTPTELVNENHQIMMKEPRITFGLKADIPFISLYSENLILGL</sequence>
<dbReference type="GO" id="GO:0016747">
    <property type="term" value="F:acyltransferase activity, transferring groups other than amino-acyl groups"/>
    <property type="evidence" value="ECO:0007669"/>
    <property type="project" value="InterPro"/>
</dbReference>
<dbReference type="RefSeq" id="WP_022611163.1">
    <property type="nucleotide sequence ID" value="NZ_LK391965.1"/>
</dbReference>
<dbReference type="SUPFAM" id="SSF55729">
    <property type="entry name" value="Acyl-CoA N-acyltransferases (Nat)"/>
    <property type="match status" value="1"/>
</dbReference>
<dbReference type="Proteomes" id="UP000018211">
    <property type="component" value="Unassembled WGS sequence"/>
</dbReference>
<gene>
    <name evidence="2" type="ORF">VIBNISOn1_1570031</name>
</gene>
<dbReference type="InterPro" id="IPR016181">
    <property type="entry name" value="Acyl_CoA_acyltransferase"/>
</dbReference>
<evidence type="ECO:0000313" key="2">
    <source>
        <dbReference type="EMBL" id="CCO45823.1"/>
    </source>
</evidence>
<reference evidence="2 3" key="1">
    <citation type="journal article" date="2013" name="ISME J.">
        <title>Comparative genomics of pathogenic lineages of Vibrio nigripulchritudo identifies virulence-associated traits.</title>
        <authorList>
            <person name="Goudenege D."/>
            <person name="Labreuche Y."/>
            <person name="Krin E."/>
            <person name="Ansquer D."/>
            <person name="Mangenot S."/>
            <person name="Calteau A."/>
            <person name="Medigue C."/>
            <person name="Mazel D."/>
            <person name="Polz M.F."/>
            <person name="Le Roux F."/>
        </authorList>
    </citation>
    <scope>NUCLEOTIDE SEQUENCE [LARGE SCALE GENOMIC DNA]</scope>
    <source>
        <strain evidence="2 3">SOn1</strain>
    </source>
</reference>
<dbReference type="PROSITE" id="PS51186">
    <property type="entry name" value="GNAT"/>
    <property type="match status" value="1"/>
</dbReference>
<comment type="caution">
    <text evidence="2">The sequence shown here is derived from an EMBL/GenBank/DDBJ whole genome shotgun (WGS) entry which is preliminary data.</text>
</comment>
<evidence type="ECO:0000313" key="3">
    <source>
        <dbReference type="Proteomes" id="UP000018211"/>
    </source>
</evidence>
<name>A0AAV2VMF4_9VIBR</name>
<dbReference type="InterPro" id="IPR000182">
    <property type="entry name" value="GNAT_dom"/>
</dbReference>
<organism evidence="2 3">
    <name type="scientific">Vibrio nigripulchritudo SOn1</name>
    <dbReference type="NCBI Taxonomy" id="1238450"/>
    <lineage>
        <taxon>Bacteria</taxon>
        <taxon>Pseudomonadati</taxon>
        <taxon>Pseudomonadota</taxon>
        <taxon>Gammaproteobacteria</taxon>
        <taxon>Vibrionales</taxon>
        <taxon>Vibrionaceae</taxon>
        <taxon>Vibrio</taxon>
    </lineage>
</organism>
<protein>
    <recommendedName>
        <fullName evidence="1">N-acetyltransferase domain-containing protein</fullName>
    </recommendedName>
</protein>
<dbReference type="EMBL" id="CAOF01000065">
    <property type="protein sequence ID" value="CCO45823.1"/>
    <property type="molecule type" value="Genomic_DNA"/>
</dbReference>
<dbReference type="AlphaFoldDB" id="A0AAV2VMF4"/>
<proteinExistence type="predicted"/>
<feature type="domain" description="N-acetyltransferase" evidence="1">
    <location>
        <begin position="13"/>
        <end position="161"/>
    </location>
</feature>
<accession>A0AAV2VMF4</accession>
<evidence type="ECO:0000259" key="1">
    <source>
        <dbReference type="PROSITE" id="PS51186"/>
    </source>
</evidence>